<accession>A0AA35KU02</accession>
<organism evidence="10 11">
    <name type="scientific">Podarcis lilfordi</name>
    <name type="common">Lilford's wall lizard</name>
    <dbReference type="NCBI Taxonomy" id="74358"/>
    <lineage>
        <taxon>Eukaryota</taxon>
        <taxon>Metazoa</taxon>
        <taxon>Chordata</taxon>
        <taxon>Craniata</taxon>
        <taxon>Vertebrata</taxon>
        <taxon>Euteleostomi</taxon>
        <taxon>Lepidosauria</taxon>
        <taxon>Squamata</taxon>
        <taxon>Bifurcata</taxon>
        <taxon>Unidentata</taxon>
        <taxon>Episquamata</taxon>
        <taxon>Laterata</taxon>
        <taxon>Lacertibaenia</taxon>
        <taxon>Lacertidae</taxon>
        <taxon>Podarcis</taxon>
    </lineage>
</organism>
<dbReference type="AlphaFoldDB" id="A0AA35KU02"/>
<evidence type="ECO:0000313" key="11">
    <source>
        <dbReference type="Proteomes" id="UP001178461"/>
    </source>
</evidence>
<dbReference type="Gene3D" id="2.30.29.30">
    <property type="entry name" value="Pleckstrin-homology domain (PH domain)/Phosphotyrosine-binding domain (PTB)"/>
    <property type="match status" value="1"/>
</dbReference>
<dbReference type="SMART" id="SM00252">
    <property type="entry name" value="SH2"/>
    <property type="match status" value="1"/>
</dbReference>
<dbReference type="GO" id="GO:0017124">
    <property type="term" value="F:SH3 domain binding"/>
    <property type="evidence" value="ECO:0007669"/>
    <property type="project" value="UniProtKB-KW"/>
</dbReference>
<dbReference type="InterPro" id="IPR001849">
    <property type="entry name" value="PH_domain"/>
</dbReference>
<dbReference type="SUPFAM" id="SSF50729">
    <property type="entry name" value="PH domain-like"/>
    <property type="match status" value="1"/>
</dbReference>
<dbReference type="GO" id="GO:0007165">
    <property type="term" value="P:signal transduction"/>
    <property type="evidence" value="ECO:0007669"/>
    <property type="project" value="InterPro"/>
</dbReference>
<dbReference type="PROSITE" id="PS50003">
    <property type="entry name" value="PH_DOMAIN"/>
    <property type="match status" value="1"/>
</dbReference>
<gene>
    <name evidence="10" type="ORF">PODLI_1B013521</name>
</gene>
<evidence type="ECO:0000256" key="7">
    <source>
        <dbReference type="SAM" id="MobiDB-lite"/>
    </source>
</evidence>
<dbReference type="Gene3D" id="3.30.505.10">
    <property type="entry name" value="SH2 domain"/>
    <property type="match status" value="1"/>
</dbReference>
<evidence type="ECO:0000313" key="10">
    <source>
        <dbReference type="EMBL" id="CAI5783582.1"/>
    </source>
</evidence>
<sequence>MTSEETLWPVPMKAIGAQNLLTMPGGVTKSGYLHKKGGTQFQLLKWPLRFVIIHKGCIYYFKSSTSAAPQGAFSLKGYNRVMRAAEETTSNNVFPFKLVHISKKHRTWFFSAASEDERKDWMASLRREIDHYHEKKETVTDLSDSGSDVDSFYGSVERPVNIHYSQHSMENSDYDQDEDDEYLQPDNSDGIKCEDHVVSPPVYPPPPVPSPGKAFFPETKAHSFSGRCGVPVLPAPSLKKSLTDVRPEVLLSRRGEFPFQCQAEHDVRPHPARHQITNQSPPVPPIPLAKKPTYLTESCSSSGIRLPLTCTLRTAEESQRFKEKKLPAQVPPSLPSTKPKLPQYLVTPLVNTQAPRKPGLLTPKVPAKPQVPCEKPRVPVSKPENPLPPRLDSASPRRSSPDGQSFRVASFENPLLPSKSDLSGEESDGDYEKVELPNSVFVNTSDSLEVERMFRSENPTGHPKSGLFCIRNSSTNPGKVLVVWDESIGKVRNYRIFQQDSKFYLEADVVFLSLGSLVEHYGSHVLPSHRNLVLKFPYGYSGPRTIPTNYGSYERRTLLNRVYIKISQSVICIDTFVMVPVELFGSILSQQCHTTSFTMYSLEFCCARDMCAMYVLKPHPGAAERGRAGEAAASGVGSAAKGASVADPSGAAAASSSSGEGEPLKRCYEWRGILIEWMKITQRFQYDGTEEESLHDPSKPSIL</sequence>
<dbReference type="Proteomes" id="UP001178461">
    <property type="component" value="Chromosome 9"/>
</dbReference>
<feature type="domain" description="SH2" evidence="8">
    <location>
        <begin position="440"/>
        <end position="538"/>
    </location>
</feature>
<dbReference type="InterPro" id="IPR035847">
    <property type="entry name" value="SH3BP2_SH2"/>
</dbReference>
<dbReference type="CDD" id="cd10359">
    <property type="entry name" value="SH2_SH3BP2"/>
    <property type="match status" value="1"/>
</dbReference>
<evidence type="ECO:0000256" key="6">
    <source>
        <dbReference type="PROSITE-ProRule" id="PRU00191"/>
    </source>
</evidence>
<keyword evidence="1" id="KW-0597">Phosphoprotein</keyword>
<dbReference type="Pfam" id="PF00169">
    <property type="entry name" value="PH"/>
    <property type="match status" value="1"/>
</dbReference>
<dbReference type="InterPro" id="IPR000980">
    <property type="entry name" value="SH2"/>
</dbReference>
<dbReference type="PANTHER" id="PTHR15126">
    <property type="entry name" value="SH3-BINDING"/>
    <property type="match status" value="1"/>
</dbReference>
<reference evidence="10" key="1">
    <citation type="submission" date="2022-12" db="EMBL/GenBank/DDBJ databases">
        <authorList>
            <person name="Alioto T."/>
            <person name="Alioto T."/>
            <person name="Gomez Garrido J."/>
        </authorList>
    </citation>
    <scope>NUCLEOTIDE SEQUENCE</scope>
</reference>
<keyword evidence="11" id="KW-1185">Reference proteome</keyword>
<evidence type="ECO:0000256" key="3">
    <source>
        <dbReference type="ARBA" id="ARBA00023036"/>
    </source>
</evidence>
<dbReference type="Pfam" id="PF00017">
    <property type="entry name" value="SH2"/>
    <property type="match status" value="1"/>
</dbReference>
<evidence type="ECO:0000256" key="5">
    <source>
        <dbReference type="ARBA" id="ARBA00070257"/>
    </source>
</evidence>
<feature type="region of interest" description="Disordered" evidence="7">
    <location>
        <begin position="320"/>
        <end position="431"/>
    </location>
</feature>
<feature type="domain" description="PH" evidence="9">
    <location>
        <begin position="26"/>
        <end position="130"/>
    </location>
</feature>
<evidence type="ECO:0000256" key="2">
    <source>
        <dbReference type="ARBA" id="ARBA00022999"/>
    </source>
</evidence>
<evidence type="ECO:0000256" key="4">
    <source>
        <dbReference type="ARBA" id="ARBA00056733"/>
    </source>
</evidence>
<dbReference type="EMBL" id="OX395134">
    <property type="protein sequence ID" value="CAI5783582.1"/>
    <property type="molecule type" value="Genomic_DNA"/>
</dbReference>
<comment type="function">
    <text evidence="4">Binds differentially to the SH3 domains of certain proteins of signal transduction pathways. Binds to phosphatidylinositols; linking the hemopoietic tyrosine kinase fes to the cytoplasmic membrane in a phosphorylation dependent mechanism.</text>
</comment>
<dbReference type="InterPro" id="IPR011993">
    <property type="entry name" value="PH-like_dom_sf"/>
</dbReference>
<dbReference type="SMART" id="SM00233">
    <property type="entry name" value="PH"/>
    <property type="match status" value="1"/>
</dbReference>
<dbReference type="SUPFAM" id="SSF55550">
    <property type="entry name" value="SH2 domain"/>
    <property type="match status" value="1"/>
</dbReference>
<dbReference type="InterPro" id="IPR035848">
    <property type="entry name" value="SH3BP2"/>
</dbReference>
<protein>
    <recommendedName>
        <fullName evidence="5">SH3 domain-binding protein 2</fullName>
    </recommendedName>
</protein>
<name>A0AA35KU02_9SAUR</name>
<keyword evidence="2 6" id="KW-0727">SH2 domain</keyword>
<evidence type="ECO:0000259" key="9">
    <source>
        <dbReference type="PROSITE" id="PS50003"/>
    </source>
</evidence>
<dbReference type="InterPro" id="IPR036860">
    <property type="entry name" value="SH2_dom_sf"/>
</dbReference>
<keyword evidence="3" id="KW-0729">SH3-binding</keyword>
<dbReference type="PANTHER" id="PTHR15126:SF4">
    <property type="entry name" value="SH3 DOMAIN-BINDING PROTEIN 2"/>
    <property type="match status" value="1"/>
</dbReference>
<dbReference type="CDD" id="cd13308">
    <property type="entry name" value="PH_3BP2"/>
    <property type="match status" value="1"/>
</dbReference>
<dbReference type="FunFam" id="2.30.29.30:FF:000147">
    <property type="entry name" value="SH3 domain-binding protein 2 isoform X2"/>
    <property type="match status" value="1"/>
</dbReference>
<evidence type="ECO:0000256" key="1">
    <source>
        <dbReference type="ARBA" id="ARBA00022553"/>
    </source>
</evidence>
<proteinExistence type="predicted"/>
<evidence type="ECO:0000259" key="8">
    <source>
        <dbReference type="PROSITE" id="PS50001"/>
    </source>
</evidence>
<dbReference type="FunFam" id="3.30.505.10:FF:000043">
    <property type="entry name" value="SH3 domain binding protein 2"/>
    <property type="match status" value="1"/>
</dbReference>
<dbReference type="PROSITE" id="PS50001">
    <property type="entry name" value="SH2"/>
    <property type="match status" value="1"/>
</dbReference>